<organism evidence="1 2">
    <name type="scientific">Fibrella aquatilis</name>
    <dbReference type="NCBI Taxonomy" id="2817059"/>
    <lineage>
        <taxon>Bacteria</taxon>
        <taxon>Pseudomonadati</taxon>
        <taxon>Bacteroidota</taxon>
        <taxon>Cytophagia</taxon>
        <taxon>Cytophagales</taxon>
        <taxon>Spirosomataceae</taxon>
        <taxon>Fibrella</taxon>
    </lineage>
</organism>
<evidence type="ECO:0000313" key="2">
    <source>
        <dbReference type="Proteomes" id="UP000664795"/>
    </source>
</evidence>
<sequence>MLLITLPSLTLDNDINVLIISSVKAGKAAPLATYFDKQIELKIDALQVDYTTVSARQAELILGTFFRKYPPYRFEYIYKGGSGNLLYRTGSYYTGEDHYQVYVLMHRRADKRVVIHSLQFRKA</sequence>
<dbReference type="InterPro" id="IPR031977">
    <property type="entry name" value="DUF4783"/>
</dbReference>
<evidence type="ECO:0000313" key="1">
    <source>
        <dbReference type="EMBL" id="MBO0933030.1"/>
    </source>
</evidence>
<dbReference type="Proteomes" id="UP000664795">
    <property type="component" value="Unassembled WGS sequence"/>
</dbReference>
<proteinExistence type="predicted"/>
<reference evidence="1 2" key="1">
    <citation type="submission" date="2021-03" db="EMBL/GenBank/DDBJ databases">
        <title>Fibrella sp. HMF5036 genome sequencing and assembly.</title>
        <authorList>
            <person name="Kang H."/>
            <person name="Kim H."/>
            <person name="Bae S."/>
            <person name="Joh K."/>
        </authorList>
    </citation>
    <scope>NUCLEOTIDE SEQUENCE [LARGE SCALE GENOMIC DNA]</scope>
    <source>
        <strain evidence="1 2">HMF5036</strain>
    </source>
</reference>
<protein>
    <submittedName>
        <fullName evidence="1">DUF4783 domain-containing protein</fullName>
    </submittedName>
</protein>
<dbReference type="EMBL" id="JAFMYU010000016">
    <property type="protein sequence ID" value="MBO0933030.1"/>
    <property type="molecule type" value="Genomic_DNA"/>
</dbReference>
<keyword evidence="2" id="KW-1185">Reference proteome</keyword>
<accession>A0A939G9Z0</accession>
<dbReference type="Pfam" id="PF16022">
    <property type="entry name" value="DUF4783"/>
    <property type="match status" value="1"/>
</dbReference>
<gene>
    <name evidence="1" type="ORF">J2I48_18620</name>
</gene>
<dbReference type="Gene3D" id="3.10.450.50">
    <property type="match status" value="1"/>
</dbReference>
<name>A0A939G9Z0_9BACT</name>
<dbReference type="AlphaFoldDB" id="A0A939G9Z0"/>
<comment type="caution">
    <text evidence="1">The sequence shown here is derived from an EMBL/GenBank/DDBJ whole genome shotgun (WGS) entry which is preliminary data.</text>
</comment>